<dbReference type="EMBL" id="PXYW01000023">
    <property type="protein sequence ID" value="PSR33265.1"/>
    <property type="molecule type" value="Genomic_DNA"/>
</dbReference>
<evidence type="ECO:0000256" key="1">
    <source>
        <dbReference type="SAM" id="Phobius"/>
    </source>
</evidence>
<dbReference type="GO" id="GO:0030436">
    <property type="term" value="P:asexual sporulation"/>
    <property type="evidence" value="ECO:0007669"/>
    <property type="project" value="InterPro"/>
</dbReference>
<evidence type="ECO:0000313" key="3">
    <source>
        <dbReference type="Proteomes" id="UP000242972"/>
    </source>
</evidence>
<keyword evidence="1" id="KW-1133">Transmembrane helix</keyword>
<dbReference type="InterPro" id="IPR005081">
    <property type="entry name" value="SpoIIGA"/>
</dbReference>
<evidence type="ECO:0008006" key="4">
    <source>
        <dbReference type="Google" id="ProtNLM"/>
    </source>
</evidence>
<keyword evidence="1" id="KW-0472">Membrane</keyword>
<feature type="transmembrane region" description="Helical" evidence="1">
    <location>
        <begin position="33"/>
        <end position="51"/>
    </location>
</feature>
<dbReference type="GO" id="GO:0006508">
    <property type="term" value="P:proteolysis"/>
    <property type="evidence" value="ECO:0007669"/>
    <property type="project" value="InterPro"/>
</dbReference>
<sequence length="293" mass="32150">MVNGISTLAMSLEMDGVLLWLTSRWLGIRLSRFRIAVGAAVGTLPTLWVLLTQNLYSVPWGIAIIWPAVMLAASFAPLPRRYWVTSYAALLFGTVLSAGIGLFMITWATHLFPDVSVIVWLLGVLPMVVLGIAWWLPVWRRAPSEVTGEIRLKLEGRSLSVRVLWDSGNQLRDPVLRRPVVVLDTKCVLEWLPEEILGWVVDTSRGQLIAPPPAWRDRLGVISFHSLGGNGRLPIVAVDQAEGYLNGRWHRLVPVFAGFSANPVASDGAYQALCNPSAVTAMHQESVTEGVGA</sequence>
<name>A0A2T2XFH9_9FIRM</name>
<reference evidence="2 3" key="1">
    <citation type="journal article" date="2014" name="BMC Genomics">
        <title>Comparison of environmental and isolate Sulfobacillus genomes reveals diverse carbon, sulfur, nitrogen, and hydrogen metabolisms.</title>
        <authorList>
            <person name="Justice N.B."/>
            <person name="Norman A."/>
            <person name="Brown C.T."/>
            <person name="Singh A."/>
            <person name="Thomas B.C."/>
            <person name="Banfield J.F."/>
        </authorList>
    </citation>
    <scope>NUCLEOTIDE SEQUENCE [LARGE SCALE GENOMIC DNA]</scope>
    <source>
        <strain evidence="2">AMDSBA4</strain>
    </source>
</reference>
<proteinExistence type="predicted"/>
<organism evidence="2 3">
    <name type="scientific">Sulfobacillus benefaciens</name>
    <dbReference type="NCBI Taxonomy" id="453960"/>
    <lineage>
        <taxon>Bacteria</taxon>
        <taxon>Bacillati</taxon>
        <taxon>Bacillota</taxon>
        <taxon>Clostridia</taxon>
        <taxon>Eubacteriales</taxon>
        <taxon>Clostridiales Family XVII. Incertae Sedis</taxon>
        <taxon>Sulfobacillus</taxon>
    </lineage>
</organism>
<dbReference type="Pfam" id="PF03419">
    <property type="entry name" value="Peptidase_U4"/>
    <property type="match status" value="1"/>
</dbReference>
<protein>
    <recommendedName>
        <fullName evidence="4">Sigma-E processing peptidase SpoIIGA</fullName>
    </recommendedName>
</protein>
<feature type="transmembrane region" description="Helical" evidence="1">
    <location>
        <begin position="115"/>
        <end position="136"/>
    </location>
</feature>
<comment type="caution">
    <text evidence="2">The sequence shown here is derived from an EMBL/GenBank/DDBJ whole genome shotgun (WGS) entry which is preliminary data.</text>
</comment>
<accession>A0A2T2XFH9</accession>
<dbReference type="GO" id="GO:0004190">
    <property type="term" value="F:aspartic-type endopeptidase activity"/>
    <property type="evidence" value="ECO:0007669"/>
    <property type="project" value="InterPro"/>
</dbReference>
<evidence type="ECO:0000313" key="2">
    <source>
        <dbReference type="EMBL" id="PSR33265.1"/>
    </source>
</evidence>
<feature type="transmembrane region" description="Helical" evidence="1">
    <location>
        <begin position="57"/>
        <end position="76"/>
    </location>
</feature>
<feature type="transmembrane region" description="Helical" evidence="1">
    <location>
        <begin position="88"/>
        <end position="109"/>
    </location>
</feature>
<dbReference type="Proteomes" id="UP000242972">
    <property type="component" value="Unassembled WGS sequence"/>
</dbReference>
<keyword evidence="1" id="KW-0812">Transmembrane</keyword>
<dbReference type="AlphaFoldDB" id="A0A2T2XFH9"/>
<gene>
    <name evidence="2" type="ORF">C7B46_10530</name>
</gene>